<comment type="caution">
    <text evidence="1">The sequence shown here is derived from an EMBL/GenBank/DDBJ whole genome shotgun (WGS) entry which is preliminary data.</text>
</comment>
<organism evidence="1 2">
    <name type="scientific">Daldinia eschscholtzii</name>
    <dbReference type="NCBI Taxonomy" id="292717"/>
    <lineage>
        <taxon>Eukaryota</taxon>
        <taxon>Fungi</taxon>
        <taxon>Dikarya</taxon>
        <taxon>Ascomycota</taxon>
        <taxon>Pezizomycotina</taxon>
        <taxon>Sordariomycetes</taxon>
        <taxon>Xylariomycetidae</taxon>
        <taxon>Xylariales</taxon>
        <taxon>Hypoxylaceae</taxon>
        <taxon>Daldinia</taxon>
    </lineage>
</organism>
<proteinExistence type="predicted"/>
<evidence type="ECO:0000313" key="2">
    <source>
        <dbReference type="Proteomes" id="UP001369815"/>
    </source>
</evidence>
<evidence type="ECO:0000313" key="1">
    <source>
        <dbReference type="EMBL" id="KAK6953883.1"/>
    </source>
</evidence>
<dbReference type="EMBL" id="JBANMG010000004">
    <property type="protein sequence ID" value="KAK6953883.1"/>
    <property type="molecule type" value="Genomic_DNA"/>
</dbReference>
<dbReference type="Proteomes" id="UP001369815">
    <property type="component" value="Unassembled WGS sequence"/>
</dbReference>
<reference evidence="1 2" key="1">
    <citation type="journal article" date="2024" name="Front Chem Biol">
        <title>Unveiling the potential of Daldinia eschscholtzii MFLUCC 19-0629 through bioactivity and bioinformatics studies for enhanced sustainable agriculture production.</title>
        <authorList>
            <person name="Brooks S."/>
            <person name="Weaver J.A."/>
            <person name="Klomchit A."/>
            <person name="Alharthi S.A."/>
            <person name="Onlamun T."/>
            <person name="Nurani R."/>
            <person name="Vong T.K."/>
            <person name="Alberti F."/>
            <person name="Greco C."/>
        </authorList>
    </citation>
    <scope>NUCLEOTIDE SEQUENCE [LARGE SCALE GENOMIC DNA]</scope>
    <source>
        <strain evidence="1">MFLUCC 19-0629</strain>
    </source>
</reference>
<name>A0AAX6MN62_9PEZI</name>
<gene>
    <name evidence="1" type="ORF">Daesc_003845</name>
</gene>
<accession>A0AAX6MN62</accession>
<dbReference type="AlphaFoldDB" id="A0AAX6MN62"/>
<protein>
    <submittedName>
        <fullName evidence="1">Uncharacterized protein</fullName>
    </submittedName>
</protein>
<sequence>MARGGVENWWSRNRMDGRKFPKLPIKRELIYRIFRAAYPHGAFVDDDLKLVDLRDKEKVWDKLKCEIDNARADLDIFIFCMRDTYGVSSTDRAAIKQYYELLLDEAEGSLFRSQNGRYFEFRCMEELLVRYRMTYRNTWTLYPFKPEFALPPIAGYKYAADALEERVESKLHFLTLNYLAMDEHVRFPVS</sequence>
<keyword evidence="2" id="KW-1185">Reference proteome</keyword>